<proteinExistence type="inferred from homology"/>
<reference evidence="4" key="1">
    <citation type="submission" date="2017-02" db="EMBL/GenBank/DDBJ databases">
        <authorList>
            <person name="Tafer H."/>
            <person name="Lopandic K."/>
        </authorList>
    </citation>
    <scope>NUCLEOTIDE SEQUENCE [LARGE SCALE GENOMIC DNA]</scope>
    <source>
        <strain evidence="4">CBS 366.77</strain>
    </source>
</reference>
<comment type="caution">
    <text evidence="3">The sequence shown here is derived from an EMBL/GenBank/DDBJ whole genome shotgun (WGS) entry which is preliminary data.</text>
</comment>
<organism evidence="3 4">
    <name type="scientific">Aspergillus sclerotialis</name>
    <dbReference type="NCBI Taxonomy" id="2070753"/>
    <lineage>
        <taxon>Eukaryota</taxon>
        <taxon>Fungi</taxon>
        <taxon>Dikarya</taxon>
        <taxon>Ascomycota</taxon>
        <taxon>Pezizomycotina</taxon>
        <taxon>Eurotiomycetes</taxon>
        <taxon>Eurotiomycetidae</taxon>
        <taxon>Eurotiales</taxon>
        <taxon>Aspergillaceae</taxon>
        <taxon>Aspergillus</taxon>
        <taxon>Aspergillus subgen. Polypaecilum</taxon>
    </lineage>
</organism>
<dbReference type="STRING" id="2070753.A0A3A2Z0N1"/>
<evidence type="ECO:0000313" key="4">
    <source>
        <dbReference type="Proteomes" id="UP000266188"/>
    </source>
</evidence>
<dbReference type="OrthoDB" id="27073at2759"/>
<feature type="non-terminal residue" evidence="3">
    <location>
        <position position="1"/>
    </location>
</feature>
<protein>
    <recommendedName>
        <fullName evidence="2">Cullin N-terminal domain-containing protein</fullName>
    </recommendedName>
</protein>
<dbReference type="EMBL" id="MVGC01005101">
    <property type="protein sequence ID" value="RJE16436.1"/>
    <property type="molecule type" value="Genomic_DNA"/>
</dbReference>
<dbReference type="Gene3D" id="1.20.1310.10">
    <property type="entry name" value="Cullin Repeats"/>
    <property type="match status" value="1"/>
</dbReference>
<evidence type="ECO:0000313" key="3">
    <source>
        <dbReference type="EMBL" id="RJE16436.1"/>
    </source>
</evidence>
<name>A0A3A2Z0N1_9EURO</name>
<dbReference type="Pfam" id="PF00888">
    <property type="entry name" value="Cullin"/>
    <property type="match status" value="1"/>
</dbReference>
<evidence type="ECO:0000256" key="1">
    <source>
        <dbReference type="ARBA" id="ARBA00006019"/>
    </source>
</evidence>
<dbReference type="GO" id="GO:0006511">
    <property type="term" value="P:ubiquitin-dependent protein catabolic process"/>
    <property type="evidence" value="ECO:0007669"/>
    <property type="project" value="InterPro"/>
</dbReference>
<sequence>GLTATGHVDFEELWSVLASSLREIHTKNASTLSFEELYRNAYRMVLMTREEELYDRVKQLEQDWLCDEVQKR</sequence>
<accession>A0A3A2Z0N1</accession>
<dbReference type="InterPro" id="IPR016159">
    <property type="entry name" value="Cullin_repeat-like_dom_sf"/>
</dbReference>
<gene>
    <name evidence="3" type="ORF">PHISCL_11227</name>
</gene>
<feature type="non-terminal residue" evidence="3">
    <location>
        <position position="72"/>
    </location>
</feature>
<dbReference type="GO" id="GO:0031625">
    <property type="term" value="F:ubiquitin protein ligase binding"/>
    <property type="evidence" value="ECO:0007669"/>
    <property type="project" value="InterPro"/>
</dbReference>
<dbReference type="SUPFAM" id="SSF74788">
    <property type="entry name" value="Cullin repeat-like"/>
    <property type="match status" value="1"/>
</dbReference>
<dbReference type="InterPro" id="IPR001373">
    <property type="entry name" value="Cullin_N"/>
</dbReference>
<keyword evidence="4" id="KW-1185">Reference proteome</keyword>
<feature type="domain" description="Cullin N-terminal" evidence="2">
    <location>
        <begin position="14"/>
        <end position="71"/>
    </location>
</feature>
<dbReference type="AlphaFoldDB" id="A0A3A2Z0N1"/>
<comment type="similarity">
    <text evidence="1">Belongs to the cullin family.</text>
</comment>
<dbReference type="Proteomes" id="UP000266188">
    <property type="component" value="Unassembled WGS sequence"/>
</dbReference>
<evidence type="ECO:0000259" key="2">
    <source>
        <dbReference type="Pfam" id="PF00888"/>
    </source>
</evidence>